<protein>
    <recommendedName>
        <fullName evidence="3">BrnT family toxin</fullName>
    </recommendedName>
</protein>
<dbReference type="Proteomes" id="UP000009173">
    <property type="component" value="Chromosome"/>
</dbReference>
<evidence type="ECO:0008006" key="3">
    <source>
        <dbReference type="Google" id="ProtNLM"/>
    </source>
</evidence>
<dbReference type="InterPro" id="IPR007460">
    <property type="entry name" value="BrnT_toxin"/>
</dbReference>
<dbReference type="KEGG" id="dvl:Dvul_1490"/>
<dbReference type="EMBL" id="CP000527">
    <property type="protein sequence ID" value="ABM28508.1"/>
    <property type="molecule type" value="Genomic_DNA"/>
</dbReference>
<organism evidence="1 2">
    <name type="scientific">Nitratidesulfovibrio vulgaris (strain DP4)</name>
    <name type="common">Desulfovibrio vulgaris</name>
    <dbReference type="NCBI Taxonomy" id="391774"/>
    <lineage>
        <taxon>Bacteria</taxon>
        <taxon>Pseudomonadati</taxon>
        <taxon>Thermodesulfobacteriota</taxon>
        <taxon>Desulfovibrionia</taxon>
        <taxon>Desulfovibrionales</taxon>
        <taxon>Desulfovibrionaceae</taxon>
        <taxon>Nitratidesulfovibrio</taxon>
    </lineage>
</organism>
<accession>A0A0H3A8A3</accession>
<dbReference type="AlphaFoldDB" id="A0A0H3A8A3"/>
<name>A0A0H3A8A3_NITV4</name>
<gene>
    <name evidence="1" type="ordered locus">Dvul_1490</name>
</gene>
<sequence>MCFEWDENKRRANVEKHDIDFVQAAQMLACALYLVHDRRKDYGEPRCQAIGEYAGMVLVVTFTMRGADLFRIISARRANARERRNYGYE</sequence>
<dbReference type="RefSeq" id="WP_011792305.1">
    <property type="nucleotide sequence ID" value="NC_008751.1"/>
</dbReference>
<proteinExistence type="predicted"/>
<dbReference type="HOGENOM" id="CLU_149290_2_0_7"/>
<evidence type="ECO:0000313" key="1">
    <source>
        <dbReference type="EMBL" id="ABM28508.1"/>
    </source>
</evidence>
<dbReference type="Gene3D" id="3.10.450.530">
    <property type="entry name" value="Ribonuclease toxin, BrnT, of type II toxin-antitoxin system"/>
    <property type="match status" value="1"/>
</dbReference>
<evidence type="ECO:0000313" key="2">
    <source>
        <dbReference type="Proteomes" id="UP000009173"/>
    </source>
</evidence>
<dbReference type="Pfam" id="PF04365">
    <property type="entry name" value="BrnT_toxin"/>
    <property type="match status" value="1"/>
</dbReference>
<reference evidence="2" key="1">
    <citation type="journal article" date="2009" name="Environ. Microbiol.">
        <title>Contribution of mobile genetic elements to Desulfovibrio vulgaris genome plasticity.</title>
        <authorList>
            <person name="Walker C.B."/>
            <person name="Stolyar S."/>
            <person name="Chivian D."/>
            <person name="Pinel N."/>
            <person name="Gabster J.A."/>
            <person name="Dehal P.S."/>
            <person name="He Z."/>
            <person name="Yang Z.K."/>
            <person name="Yen H.C."/>
            <person name="Zhou J."/>
            <person name="Wall J.D."/>
            <person name="Hazen T.C."/>
            <person name="Arkin A.P."/>
            <person name="Stahl D.A."/>
        </authorList>
    </citation>
    <scope>NUCLEOTIDE SEQUENCE [LARGE SCALE GENOMIC DNA]</scope>
    <source>
        <strain evidence="2">DP4</strain>
    </source>
</reference>
<dbReference type="InterPro" id="IPR038573">
    <property type="entry name" value="BrnT_sf"/>
</dbReference>